<dbReference type="EMBL" id="VTDN01000001">
    <property type="protein sequence ID" value="MEB5475721.1"/>
    <property type="molecule type" value="Genomic_DNA"/>
</dbReference>
<dbReference type="InterPro" id="IPR000524">
    <property type="entry name" value="Tscrpt_reg_HTH_GntR"/>
</dbReference>
<evidence type="ECO:0000256" key="4">
    <source>
        <dbReference type="ARBA" id="ARBA00023125"/>
    </source>
</evidence>
<keyword evidence="7" id="KW-0032">Aminotransferase</keyword>
<reference evidence="7 8" key="1">
    <citation type="submission" date="2019-08" db="EMBL/GenBank/DDBJ databases">
        <title>Five species of Acinetobacter isolated from floral nectar and animal pollinators.</title>
        <authorList>
            <person name="Hendry T.A."/>
        </authorList>
    </citation>
    <scope>NUCLEOTIDE SEQUENCE [LARGE SCALE GENOMIC DNA]</scope>
    <source>
        <strain evidence="7 8">MD18.27</strain>
    </source>
</reference>
<dbReference type="SMART" id="SM00345">
    <property type="entry name" value="HTH_GNTR"/>
    <property type="match status" value="1"/>
</dbReference>
<dbReference type="RefSeq" id="WP_325774358.1">
    <property type="nucleotide sequence ID" value="NZ_VTDN01000001.1"/>
</dbReference>
<keyword evidence="4" id="KW-0238">DNA-binding</keyword>
<dbReference type="CDD" id="cd00609">
    <property type="entry name" value="AAT_like"/>
    <property type="match status" value="1"/>
</dbReference>
<gene>
    <name evidence="7" type="ORF">I2F25_01395</name>
</gene>
<evidence type="ECO:0000259" key="6">
    <source>
        <dbReference type="PROSITE" id="PS50949"/>
    </source>
</evidence>
<dbReference type="GO" id="GO:0008483">
    <property type="term" value="F:transaminase activity"/>
    <property type="evidence" value="ECO:0007669"/>
    <property type="project" value="UniProtKB-KW"/>
</dbReference>
<dbReference type="InterPro" id="IPR036388">
    <property type="entry name" value="WH-like_DNA-bd_sf"/>
</dbReference>
<evidence type="ECO:0000256" key="2">
    <source>
        <dbReference type="ARBA" id="ARBA00022898"/>
    </source>
</evidence>
<dbReference type="Proteomes" id="UP001339883">
    <property type="component" value="Unassembled WGS sequence"/>
</dbReference>
<evidence type="ECO:0000256" key="1">
    <source>
        <dbReference type="ARBA" id="ARBA00005384"/>
    </source>
</evidence>
<dbReference type="Gene3D" id="3.40.640.10">
    <property type="entry name" value="Type I PLP-dependent aspartate aminotransferase-like (Major domain)"/>
    <property type="match status" value="1"/>
</dbReference>
<sequence>MVKKQTTKIQQVIQLIEARIESHEILPGGQLPSLRKLAKSLNFSVSTVLEAYERLVVENKIEVRHGSGYFVKQMPYTNHTIDLSSQYKMQTDPFWIAHQSLIASDDHLKPGCGWLPTSWMPESIVRKSLKELSNKPAKELLTYSTVLGYEPLREVIAQRINYYGTSIHHDQILLTESSTQALDIICRAHLNVGDTILVDDPCYFNFFTLFNLLKLQIIAIPFTPQGPDLNYFKEALKHSPKMYITNSGIHNPTGASLNISTAYKVLKMAEEANVIIIEDDIYSDFEIIPSPRYASLSNFENVIQISSFSKSLSSSFRCGYIAAETQYIKRLTQVKIATNFNCNQLSSVLVHQALKDTQYRRHFEYINQRLSHARAFVIQELKQLEIVPWTIPKNGMFLWCQLPENVSATALTENCRKDHLILAAGTAFSHSKHADQFMRFNVAQSLEPHIFKILKKHIQI</sequence>
<dbReference type="InterPro" id="IPR051446">
    <property type="entry name" value="HTH_trans_reg/aminotransferase"/>
</dbReference>
<keyword evidence="2" id="KW-0663">Pyridoxal phosphate</keyword>
<evidence type="ECO:0000256" key="3">
    <source>
        <dbReference type="ARBA" id="ARBA00023015"/>
    </source>
</evidence>
<dbReference type="SUPFAM" id="SSF53383">
    <property type="entry name" value="PLP-dependent transferases"/>
    <property type="match status" value="1"/>
</dbReference>
<dbReference type="InterPro" id="IPR036390">
    <property type="entry name" value="WH_DNA-bd_sf"/>
</dbReference>
<feature type="domain" description="HTH gntR-type" evidence="6">
    <location>
        <begin position="6"/>
        <end position="74"/>
    </location>
</feature>
<keyword evidence="3" id="KW-0805">Transcription regulation</keyword>
<dbReference type="Pfam" id="PF00392">
    <property type="entry name" value="GntR"/>
    <property type="match status" value="1"/>
</dbReference>
<evidence type="ECO:0000256" key="5">
    <source>
        <dbReference type="ARBA" id="ARBA00023163"/>
    </source>
</evidence>
<dbReference type="Gene3D" id="3.90.1150.10">
    <property type="entry name" value="Aspartate Aminotransferase, domain 1"/>
    <property type="match status" value="1"/>
</dbReference>
<accession>A0ABU6DPD7</accession>
<organism evidence="7 8">
    <name type="scientific">Acinetobacter pollinis</name>
    <dbReference type="NCBI Taxonomy" id="2605270"/>
    <lineage>
        <taxon>Bacteria</taxon>
        <taxon>Pseudomonadati</taxon>
        <taxon>Pseudomonadota</taxon>
        <taxon>Gammaproteobacteria</taxon>
        <taxon>Moraxellales</taxon>
        <taxon>Moraxellaceae</taxon>
        <taxon>Acinetobacter</taxon>
    </lineage>
</organism>
<dbReference type="InterPro" id="IPR015424">
    <property type="entry name" value="PyrdxlP-dep_Trfase"/>
</dbReference>
<dbReference type="PANTHER" id="PTHR46577:SF2">
    <property type="entry name" value="TRANSCRIPTIONAL REGULATORY PROTEIN"/>
    <property type="match status" value="1"/>
</dbReference>
<comment type="caution">
    <text evidence="7">The sequence shown here is derived from an EMBL/GenBank/DDBJ whole genome shotgun (WGS) entry which is preliminary data.</text>
</comment>
<dbReference type="CDD" id="cd07377">
    <property type="entry name" value="WHTH_GntR"/>
    <property type="match status" value="1"/>
</dbReference>
<dbReference type="InterPro" id="IPR015421">
    <property type="entry name" value="PyrdxlP-dep_Trfase_major"/>
</dbReference>
<dbReference type="SUPFAM" id="SSF46785">
    <property type="entry name" value="Winged helix' DNA-binding domain"/>
    <property type="match status" value="1"/>
</dbReference>
<dbReference type="Gene3D" id="1.10.10.10">
    <property type="entry name" value="Winged helix-like DNA-binding domain superfamily/Winged helix DNA-binding domain"/>
    <property type="match status" value="1"/>
</dbReference>
<keyword evidence="7" id="KW-0808">Transferase</keyword>
<evidence type="ECO:0000313" key="8">
    <source>
        <dbReference type="Proteomes" id="UP001339883"/>
    </source>
</evidence>
<dbReference type="PROSITE" id="PS50949">
    <property type="entry name" value="HTH_GNTR"/>
    <property type="match status" value="1"/>
</dbReference>
<dbReference type="Pfam" id="PF00155">
    <property type="entry name" value="Aminotran_1_2"/>
    <property type="match status" value="1"/>
</dbReference>
<protein>
    <submittedName>
        <fullName evidence="7">PLP-dependent aminotransferase family protein</fullName>
    </submittedName>
</protein>
<dbReference type="InterPro" id="IPR004839">
    <property type="entry name" value="Aminotransferase_I/II_large"/>
</dbReference>
<keyword evidence="5" id="KW-0804">Transcription</keyword>
<evidence type="ECO:0000313" key="7">
    <source>
        <dbReference type="EMBL" id="MEB5475721.1"/>
    </source>
</evidence>
<comment type="similarity">
    <text evidence="1">In the C-terminal section; belongs to the class-I pyridoxal-phosphate-dependent aminotransferase family.</text>
</comment>
<name>A0ABU6DPD7_9GAMM</name>
<dbReference type="PANTHER" id="PTHR46577">
    <property type="entry name" value="HTH-TYPE TRANSCRIPTIONAL REGULATORY PROTEIN GABR"/>
    <property type="match status" value="1"/>
</dbReference>
<dbReference type="InterPro" id="IPR015422">
    <property type="entry name" value="PyrdxlP-dep_Trfase_small"/>
</dbReference>
<proteinExistence type="inferred from homology"/>
<keyword evidence="8" id="KW-1185">Reference proteome</keyword>